<dbReference type="Pfam" id="PF13242">
    <property type="entry name" value="Hydrolase_like"/>
    <property type="match status" value="1"/>
</dbReference>
<dbReference type="PANTHER" id="PTHR42891">
    <property type="entry name" value="D-GLYCERO-BETA-D-MANNO-HEPTOSE-1,7-BISPHOSPHATE 7-PHOSPHATASE"/>
    <property type="match status" value="1"/>
</dbReference>
<comment type="caution">
    <text evidence="8">The sequence shown here is derived from an EMBL/GenBank/DDBJ whole genome shotgun (WGS) entry which is preliminary data.</text>
</comment>
<dbReference type="InterPro" id="IPR006543">
    <property type="entry name" value="Histidinol-phos"/>
</dbReference>
<keyword evidence="9" id="KW-1185">Reference proteome</keyword>
<keyword evidence="4 7" id="KW-0378">Hydrolase</keyword>
<dbReference type="InterPro" id="IPR004446">
    <property type="entry name" value="Heptose_bisP_phosphatase"/>
</dbReference>
<evidence type="ECO:0000256" key="4">
    <source>
        <dbReference type="ARBA" id="ARBA00022801"/>
    </source>
</evidence>
<dbReference type="SUPFAM" id="SSF56784">
    <property type="entry name" value="HAD-like"/>
    <property type="match status" value="1"/>
</dbReference>
<evidence type="ECO:0000256" key="5">
    <source>
        <dbReference type="ARBA" id="ARBA00023277"/>
    </source>
</evidence>
<evidence type="ECO:0000256" key="2">
    <source>
        <dbReference type="ARBA" id="ARBA00022490"/>
    </source>
</evidence>
<evidence type="ECO:0000313" key="8">
    <source>
        <dbReference type="EMBL" id="MCB5197412.1"/>
    </source>
</evidence>
<keyword evidence="3" id="KW-0479">Metal-binding</keyword>
<dbReference type="InterPro" id="IPR036412">
    <property type="entry name" value="HAD-like_sf"/>
</dbReference>
<dbReference type="PIRSF" id="PIRSF004682">
    <property type="entry name" value="GmhB"/>
    <property type="match status" value="1"/>
</dbReference>
<dbReference type="CDD" id="cd07503">
    <property type="entry name" value="HAD_HisB-N"/>
    <property type="match status" value="1"/>
</dbReference>
<dbReference type="Gene3D" id="3.40.50.1000">
    <property type="entry name" value="HAD superfamily/HAD-like"/>
    <property type="match status" value="1"/>
</dbReference>
<dbReference type="GO" id="GO:0034200">
    <property type="term" value="F:D-glycero-beta-D-manno-heptose 1,7-bisphosphate 7-phosphatase activity"/>
    <property type="evidence" value="ECO:0007669"/>
    <property type="project" value="UniProtKB-EC"/>
</dbReference>
<keyword evidence="2 7" id="KW-0963">Cytoplasm</keyword>
<evidence type="ECO:0000256" key="3">
    <source>
        <dbReference type="ARBA" id="ARBA00022723"/>
    </source>
</evidence>
<comment type="subcellular location">
    <subcellularLocation>
        <location evidence="1 7">Cytoplasm</location>
    </subcellularLocation>
</comment>
<keyword evidence="5 7" id="KW-0119">Carbohydrate metabolism</keyword>
<name>A0ABS8BNV2_9NEIS</name>
<dbReference type="InterPro" id="IPR006549">
    <property type="entry name" value="HAD-SF_hydro_IIIA"/>
</dbReference>
<organism evidence="8 9">
    <name type="scientific">Deefgea salmonis</name>
    <dbReference type="NCBI Taxonomy" id="2875502"/>
    <lineage>
        <taxon>Bacteria</taxon>
        <taxon>Pseudomonadati</taxon>
        <taxon>Pseudomonadota</taxon>
        <taxon>Betaproteobacteria</taxon>
        <taxon>Neisseriales</taxon>
        <taxon>Chitinibacteraceae</taxon>
        <taxon>Deefgea</taxon>
    </lineage>
</organism>
<evidence type="ECO:0000256" key="1">
    <source>
        <dbReference type="ARBA" id="ARBA00004496"/>
    </source>
</evidence>
<protein>
    <recommendedName>
        <fullName evidence="6 7">D,D-heptose 1,7-bisphosphate phosphatase</fullName>
        <ecNumber evidence="7">3.1.3.-</ecNumber>
    </recommendedName>
</protein>
<dbReference type="NCBIfam" id="TIGR01656">
    <property type="entry name" value="Histidinol-ppas"/>
    <property type="match status" value="1"/>
</dbReference>
<evidence type="ECO:0000256" key="6">
    <source>
        <dbReference type="ARBA" id="ARBA00031828"/>
    </source>
</evidence>
<dbReference type="NCBIfam" id="TIGR01662">
    <property type="entry name" value="HAD-SF-IIIA"/>
    <property type="match status" value="1"/>
</dbReference>
<dbReference type="InterPro" id="IPR023214">
    <property type="entry name" value="HAD_sf"/>
</dbReference>
<proteinExistence type="inferred from homology"/>
<dbReference type="NCBIfam" id="NF006506">
    <property type="entry name" value="PRK08942.1"/>
    <property type="match status" value="1"/>
</dbReference>
<dbReference type="RefSeq" id="WP_226765107.1">
    <property type="nucleotide sequence ID" value="NZ_JAJAWG010000014.1"/>
</dbReference>
<evidence type="ECO:0000256" key="7">
    <source>
        <dbReference type="PIRNR" id="PIRNR004682"/>
    </source>
</evidence>
<reference evidence="8 9" key="1">
    <citation type="submission" date="2021-10" db="EMBL/GenBank/DDBJ databases">
        <authorList>
            <person name="Chen M."/>
        </authorList>
    </citation>
    <scope>NUCLEOTIDE SEQUENCE [LARGE SCALE GENOMIC DNA]</scope>
    <source>
        <strain evidence="8 9">H3-26</strain>
    </source>
</reference>
<dbReference type="PANTHER" id="PTHR42891:SF1">
    <property type="entry name" value="D-GLYCERO-BETA-D-MANNO-HEPTOSE-1,7-BISPHOSPHATE 7-PHOSPHATASE"/>
    <property type="match status" value="1"/>
</dbReference>
<dbReference type="EMBL" id="JAJAWG010000014">
    <property type="protein sequence ID" value="MCB5197412.1"/>
    <property type="molecule type" value="Genomic_DNA"/>
</dbReference>
<dbReference type="Proteomes" id="UP001198034">
    <property type="component" value="Unassembled WGS sequence"/>
</dbReference>
<accession>A0ABS8BNV2</accession>
<dbReference type="EC" id="3.1.3.-" evidence="7"/>
<evidence type="ECO:0000313" key="9">
    <source>
        <dbReference type="Proteomes" id="UP001198034"/>
    </source>
</evidence>
<comment type="similarity">
    <text evidence="7">Belongs to the gmhB family.</text>
</comment>
<gene>
    <name evidence="8" type="primary">gmhB</name>
    <name evidence="8" type="ORF">LG219_14195</name>
</gene>
<sequence length="180" mass="19220">MKLLILDRDGVINADSPDYIKSPEEWLPIAGSINAIGELTRAGWTLVVATNQSAIGRGMIDVAMLNQIHSKMHKAVHHAGGHLDAVFFCPHAPDSGCGCRKPAPGLILDIAKRFRVDAKDCYMVGDSLRDLQAIAAAGGRAILVRTGNGMKTELRGDLPAGTLIFDDLAAAANWLMYSAD</sequence>